<accession>L7LQX7</accession>
<evidence type="ECO:0000313" key="2">
    <source>
        <dbReference type="EMBL" id="JAA53932.1"/>
    </source>
</evidence>
<dbReference type="EMBL" id="GACK01011102">
    <property type="protein sequence ID" value="JAA53932.1"/>
    <property type="molecule type" value="mRNA"/>
</dbReference>
<name>L7LQX7_RHIPC</name>
<sequence length="128" mass="13782">MKVRTASTMCLYSMIGTTLVILMSTSQSSGFDIIFPETGCPELKRERTKGPIVPLSAPKLKGVGESCEITTECQEGLGCLQQDHVDTCQWMSLFGESCSPYQIKGGVYHEDGPCLNGDGYCINGTCVA</sequence>
<proteinExistence type="evidence at transcript level"/>
<organism evidence="2">
    <name type="scientific">Rhipicephalus pulchellus</name>
    <name type="common">Yellow backed tick</name>
    <name type="synonym">Dermacentor pulchellus</name>
    <dbReference type="NCBI Taxonomy" id="72859"/>
    <lineage>
        <taxon>Eukaryota</taxon>
        <taxon>Metazoa</taxon>
        <taxon>Ecdysozoa</taxon>
        <taxon>Arthropoda</taxon>
        <taxon>Chelicerata</taxon>
        <taxon>Arachnida</taxon>
        <taxon>Acari</taxon>
        <taxon>Parasitiformes</taxon>
        <taxon>Ixodida</taxon>
        <taxon>Ixodoidea</taxon>
        <taxon>Ixodidae</taxon>
        <taxon>Rhipicephalinae</taxon>
        <taxon>Rhipicephalus</taxon>
        <taxon>Rhipicephalus</taxon>
    </lineage>
</organism>
<keyword evidence="1" id="KW-0732">Signal</keyword>
<reference evidence="2" key="1">
    <citation type="submission" date="2012-11" db="EMBL/GenBank/DDBJ databases">
        <authorList>
            <person name="Lucero-Rivera Y.E."/>
            <person name="Tovar-Ramirez D."/>
        </authorList>
    </citation>
    <scope>NUCLEOTIDE SEQUENCE</scope>
    <source>
        <tissue evidence="2">Salivary gland</tissue>
    </source>
</reference>
<feature type="chain" id="PRO_5003980097" evidence="1">
    <location>
        <begin position="31"/>
        <end position="128"/>
    </location>
</feature>
<protein>
    <submittedName>
        <fullName evidence="2">Putative ixodegrin</fullName>
    </submittedName>
</protein>
<feature type="signal peptide" evidence="1">
    <location>
        <begin position="1"/>
        <end position="30"/>
    </location>
</feature>
<reference evidence="2" key="2">
    <citation type="journal article" date="2015" name="J. Proteomics">
        <title>Sexual differences in the sialomes of the zebra tick, Rhipicephalus pulchellus.</title>
        <authorList>
            <person name="Tan A.W."/>
            <person name="Francischetti I.M."/>
            <person name="Slovak M."/>
            <person name="Kini R.M."/>
            <person name="Ribeiro J.M."/>
        </authorList>
    </citation>
    <scope>NUCLEOTIDE SEQUENCE</scope>
    <source>
        <tissue evidence="2">Salivary gland</tissue>
    </source>
</reference>
<evidence type="ECO:0000256" key="1">
    <source>
        <dbReference type="SAM" id="SignalP"/>
    </source>
</evidence>
<dbReference type="AlphaFoldDB" id="L7LQX7"/>
<dbReference type="Gene3D" id="2.10.80.10">
    <property type="entry name" value="Lipase, subunit A"/>
    <property type="match status" value="1"/>
</dbReference>